<keyword evidence="2" id="KW-1185">Reference proteome</keyword>
<evidence type="ECO:0000313" key="1">
    <source>
        <dbReference type="EMBL" id="GAA3857374.1"/>
    </source>
</evidence>
<gene>
    <name evidence="1" type="ORF">GCM10022380_88410</name>
</gene>
<dbReference type="EMBL" id="BAABCM010000027">
    <property type="protein sequence ID" value="GAA3857374.1"/>
    <property type="molecule type" value="Genomic_DNA"/>
</dbReference>
<dbReference type="RefSeq" id="WP_237339827.1">
    <property type="nucleotide sequence ID" value="NZ_BAABCM010000027.1"/>
</dbReference>
<sequence>MGFLDVLLGRTKPVQPNLDVLFTVPPAADTLQAALGFAPTGVGTVCFKPAEGSASAQSQRDIRELLDLDPALDVSASHDEFGYTWITCRQSTVDLPALMTGLHAINATLADAGFGLTLLCTVIGFRGDSDGQPRHLGLVYLFKRGTFYPFAPTRDQHRDTALEMQVRAELGGELPIEADLQRWFPIWNAPVP</sequence>
<organism evidence="1 2">
    <name type="scientific">Amycolatopsis tucumanensis</name>
    <dbReference type="NCBI Taxonomy" id="401106"/>
    <lineage>
        <taxon>Bacteria</taxon>
        <taxon>Bacillati</taxon>
        <taxon>Actinomycetota</taxon>
        <taxon>Actinomycetes</taxon>
        <taxon>Pseudonocardiales</taxon>
        <taxon>Pseudonocardiaceae</taxon>
        <taxon>Amycolatopsis</taxon>
    </lineage>
</organism>
<protein>
    <submittedName>
        <fullName evidence="1">Uncharacterized protein</fullName>
    </submittedName>
</protein>
<proteinExistence type="predicted"/>
<dbReference type="InterPro" id="IPR054383">
    <property type="entry name" value="PspAB-like"/>
</dbReference>
<evidence type="ECO:0000313" key="2">
    <source>
        <dbReference type="Proteomes" id="UP001501624"/>
    </source>
</evidence>
<name>A0ABP7JWT9_9PSEU</name>
<comment type="caution">
    <text evidence="1">The sequence shown here is derived from an EMBL/GenBank/DDBJ whole genome shotgun (WGS) entry which is preliminary data.</text>
</comment>
<accession>A0ABP7JWT9</accession>
<dbReference type="Pfam" id="PF22742">
    <property type="entry name" value="PspAB"/>
    <property type="match status" value="1"/>
</dbReference>
<reference evidence="2" key="1">
    <citation type="journal article" date="2019" name="Int. J. Syst. Evol. Microbiol.">
        <title>The Global Catalogue of Microorganisms (GCM) 10K type strain sequencing project: providing services to taxonomists for standard genome sequencing and annotation.</title>
        <authorList>
            <consortium name="The Broad Institute Genomics Platform"/>
            <consortium name="The Broad Institute Genome Sequencing Center for Infectious Disease"/>
            <person name="Wu L."/>
            <person name="Ma J."/>
        </authorList>
    </citation>
    <scope>NUCLEOTIDE SEQUENCE [LARGE SCALE GENOMIC DNA]</scope>
    <source>
        <strain evidence="2">JCM 17017</strain>
    </source>
</reference>
<dbReference type="Proteomes" id="UP001501624">
    <property type="component" value="Unassembled WGS sequence"/>
</dbReference>